<evidence type="ECO:0000259" key="11">
    <source>
        <dbReference type="Pfam" id="PF07715"/>
    </source>
</evidence>
<dbReference type="InterPro" id="IPR000531">
    <property type="entry name" value="Beta-barrel_TonB"/>
</dbReference>
<accession>A0ABU6HVU4</accession>
<evidence type="ECO:0000256" key="7">
    <source>
        <dbReference type="ARBA" id="ARBA00023237"/>
    </source>
</evidence>
<evidence type="ECO:0000256" key="5">
    <source>
        <dbReference type="ARBA" id="ARBA00023077"/>
    </source>
</evidence>
<dbReference type="PROSITE" id="PS52016">
    <property type="entry name" value="TONB_DEPENDENT_REC_3"/>
    <property type="match status" value="1"/>
</dbReference>
<evidence type="ECO:0000256" key="6">
    <source>
        <dbReference type="ARBA" id="ARBA00023136"/>
    </source>
</evidence>
<dbReference type="Gene3D" id="2.40.170.20">
    <property type="entry name" value="TonB-dependent receptor, beta-barrel domain"/>
    <property type="match status" value="1"/>
</dbReference>
<keyword evidence="4 8" id="KW-0812">Transmembrane</keyword>
<protein>
    <submittedName>
        <fullName evidence="12">SusC/RagA family TonB-linked outer membrane protein</fullName>
    </submittedName>
</protein>
<feature type="domain" description="TonB-dependent receptor-like beta-barrel" evidence="10">
    <location>
        <begin position="384"/>
        <end position="762"/>
    </location>
</feature>
<evidence type="ECO:0000259" key="10">
    <source>
        <dbReference type="Pfam" id="PF00593"/>
    </source>
</evidence>
<evidence type="ECO:0000256" key="9">
    <source>
        <dbReference type="RuleBase" id="RU003357"/>
    </source>
</evidence>
<feature type="domain" description="TonB-dependent receptor plug" evidence="11">
    <location>
        <begin position="51"/>
        <end position="160"/>
    </location>
</feature>
<gene>
    <name evidence="12" type="ORF">SOP96_15855</name>
</gene>
<comment type="similarity">
    <text evidence="8 9">Belongs to the TonB-dependent receptor family.</text>
</comment>
<sequence>MNVKLRMLSAGVLFFIGGQMVTAQKTKPKKDTIKNIEEVVIVNLGYTKMKKENTTSDVASVKAEDIESTPGATVQQALTGKLAGVDISFGSGQPGSSNFRVDIRGTNTINGTTTPLYVLDGVPISSSAFQLLDPNSFEEVGVIKDIATAAQYGASGGAGVVLLTSKKGRARQRALVTYTGQFGVSTRANDKVTLMNSNEWNTFRRRIGLNNPYTNLPYTDQDIATLSGRNTDWKKLVFQNGTFSQHDFAVTGGSDTFNYFTQLGYLSQDGIIRGSDYERTSAVINLFAKPSDKFTIQFNNTIAYGDRNNVSSEGAINLNNPVVATFLAPPSDEPFLPNGQYNTGAGKIGGNALETINTRIGNRKELKIVSSVAGTYQIVKNLSARQFVGIDHTSYNTEGYTNPNTYLGSITTPGNAGALSRGNSQISSIINNTSLTYRNTFAEKHDLSATALYEYFYKTVRSFGYTGYGLNNLYNNSPSGILVSANTLPSVTGGKTNYHRVAFMGNVNYVYDGKYSFNGSIRRESASNFGSNFKWGTFYGVGGAWLLHKEDFMSSISFINELKPRVTYGEAGNPIDIESISPYQTSQYYGTGSYAGATTLVPTVPGNDNYKWEVAKELNVGVDFAVWNNRISGSLSYYNRKTSDLYITYSLSGTTGFSAINNFNGGEMQNRGYEVSLNLNVIRTKDTSLSLFGNFTQVKNKILSLGGVNEFEQGTSIIRVGLPYGSHYIVGWGGVDSSNGQPLYYDVNGNLTNVYSDANATANWGSFKPEIFGGFGAEFKYKSFTATANFRYKAKYYRFNNESYFMENPNFAQYNQSTVMNNMWTTPGQVTDIQSYLYPRQFSSKDIEDASFLRLQEVRLNYHIAGNFLGFMNGIDIFAIGNNLYTWTKWTGLDPDDSNNIGSYEYPFSRTITFGCKLNF</sequence>
<reference evidence="12 13" key="1">
    <citation type="submission" date="2024-01" db="EMBL/GenBank/DDBJ databases">
        <title>Chryseobacterium sp. T9W2-O.</title>
        <authorList>
            <person name="Maltman C."/>
        </authorList>
    </citation>
    <scope>NUCLEOTIDE SEQUENCE [LARGE SCALE GENOMIC DNA]</scope>
    <source>
        <strain evidence="12 13">T9W2-O</strain>
    </source>
</reference>
<dbReference type="InterPro" id="IPR037066">
    <property type="entry name" value="Plug_dom_sf"/>
</dbReference>
<dbReference type="RefSeq" id="WP_326321872.1">
    <property type="nucleotide sequence ID" value="NZ_JAYLAA010000050.1"/>
</dbReference>
<keyword evidence="2 8" id="KW-0813">Transport</keyword>
<evidence type="ECO:0000313" key="12">
    <source>
        <dbReference type="EMBL" id="MEC3877189.1"/>
    </source>
</evidence>
<dbReference type="Pfam" id="PF07715">
    <property type="entry name" value="Plug"/>
    <property type="match status" value="1"/>
</dbReference>
<keyword evidence="6 8" id="KW-0472">Membrane</keyword>
<keyword evidence="7 8" id="KW-0998">Cell outer membrane</keyword>
<evidence type="ECO:0000256" key="8">
    <source>
        <dbReference type="PROSITE-ProRule" id="PRU01360"/>
    </source>
</evidence>
<comment type="caution">
    <text evidence="12">The sequence shown here is derived from an EMBL/GenBank/DDBJ whole genome shotgun (WGS) entry which is preliminary data.</text>
</comment>
<dbReference type="InterPro" id="IPR012910">
    <property type="entry name" value="Plug_dom"/>
</dbReference>
<dbReference type="Proteomes" id="UP001348397">
    <property type="component" value="Unassembled WGS sequence"/>
</dbReference>
<keyword evidence="13" id="KW-1185">Reference proteome</keyword>
<evidence type="ECO:0000256" key="4">
    <source>
        <dbReference type="ARBA" id="ARBA00022692"/>
    </source>
</evidence>
<evidence type="ECO:0000313" key="13">
    <source>
        <dbReference type="Proteomes" id="UP001348397"/>
    </source>
</evidence>
<dbReference type="EMBL" id="JAYLAA010000050">
    <property type="protein sequence ID" value="MEC3877189.1"/>
    <property type="molecule type" value="Genomic_DNA"/>
</dbReference>
<dbReference type="InterPro" id="IPR036942">
    <property type="entry name" value="Beta-barrel_TonB_sf"/>
</dbReference>
<evidence type="ECO:0000256" key="2">
    <source>
        <dbReference type="ARBA" id="ARBA00022448"/>
    </source>
</evidence>
<proteinExistence type="inferred from homology"/>
<dbReference type="Gene3D" id="2.170.130.10">
    <property type="entry name" value="TonB-dependent receptor, plug domain"/>
    <property type="match status" value="1"/>
</dbReference>
<dbReference type="InterPro" id="IPR023996">
    <property type="entry name" value="TonB-dep_OMP_SusC/RagA"/>
</dbReference>
<dbReference type="Pfam" id="PF00593">
    <property type="entry name" value="TonB_dep_Rec_b-barrel"/>
    <property type="match status" value="1"/>
</dbReference>
<keyword evidence="5 9" id="KW-0798">TonB box</keyword>
<organism evidence="12 13">
    <name type="scientific">Chryseobacterium salviniae</name>
    <dbReference type="NCBI Taxonomy" id="3101750"/>
    <lineage>
        <taxon>Bacteria</taxon>
        <taxon>Pseudomonadati</taxon>
        <taxon>Bacteroidota</taxon>
        <taxon>Flavobacteriia</taxon>
        <taxon>Flavobacteriales</taxon>
        <taxon>Weeksellaceae</taxon>
        <taxon>Chryseobacterium group</taxon>
        <taxon>Chryseobacterium</taxon>
    </lineage>
</organism>
<keyword evidence="3 8" id="KW-1134">Transmembrane beta strand</keyword>
<evidence type="ECO:0000256" key="3">
    <source>
        <dbReference type="ARBA" id="ARBA00022452"/>
    </source>
</evidence>
<dbReference type="SUPFAM" id="SSF56935">
    <property type="entry name" value="Porins"/>
    <property type="match status" value="1"/>
</dbReference>
<evidence type="ECO:0000256" key="1">
    <source>
        <dbReference type="ARBA" id="ARBA00004571"/>
    </source>
</evidence>
<comment type="subcellular location">
    <subcellularLocation>
        <location evidence="1 8">Cell outer membrane</location>
        <topology evidence="1 8">Multi-pass membrane protein</topology>
    </subcellularLocation>
</comment>
<dbReference type="NCBIfam" id="TIGR04056">
    <property type="entry name" value="OMP_RagA_SusC"/>
    <property type="match status" value="1"/>
</dbReference>
<dbReference type="InterPro" id="IPR039426">
    <property type="entry name" value="TonB-dep_rcpt-like"/>
</dbReference>
<name>A0ABU6HVU4_9FLAO</name>